<feature type="transmembrane region" description="Helical" evidence="1">
    <location>
        <begin position="45"/>
        <end position="68"/>
    </location>
</feature>
<evidence type="ECO:0000313" key="2">
    <source>
        <dbReference type="EMBL" id="SHK30225.1"/>
    </source>
</evidence>
<dbReference type="EMBL" id="FRAD01000021">
    <property type="protein sequence ID" value="SHK30225.1"/>
    <property type="molecule type" value="Genomic_DNA"/>
</dbReference>
<sequence length="378" mass="43186">MIKKILNIIITFGAVIIVNLFLIVLHFVAIVPLAFNDSGITYMPWLQLIFVIIMFVLPLIVTYIAGVYVVKRLYKDINKIVYLAFAIPMFMYYSYSYIRIYQPDNILISFLENNSLEREYKSQQMITNKLGSKVESATKIITTQYNGAELSLLYNTENFYFYYKDDIAEKDIIQETSTEIMDSHNCIKPTLLLNSPKDTIIFGSCNAFKTSNGKVFHYNDYVPMILNTPKAPKNKNDKFEKFYPDTIIYDAMLKTRFKISSNSCIYDGTVGYYEIKLNEQGLLEIASHIPTINGTEGNISGINYYVNGIKMLCKSDNISLCNPKLDFSVAKRDAIETAQKKYGIKLEDIHTIELCLQSFSTLTSENIPCSNVLSVSLH</sequence>
<dbReference type="Proteomes" id="UP000183952">
    <property type="component" value="Unassembled WGS sequence"/>
</dbReference>
<dbReference type="AlphaFoldDB" id="A0A1M6RCK6"/>
<keyword evidence="3" id="KW-1185">Reference proteome</keyword>
<gene>
    <name evidence="2" type="ORF">SAMN02745248_02258</name>
</gene>
<reference evidence="2 3" key="1">
    <citation type="submission" date="2016-11" db="EMBL/GenBank/DDBJ databases">
        <authorList>
            <person name="Jaros S."/>
            <person name="Januszkiewicz K."/>
            <person name="Wedrychowicz H."/>
        </authorList>
    </citation>
    <scope>NUCLEOTIDE SEQUENCE [LARGE SCALE GENOMIC DNA]</scope>
    <source>
        <strain evidence="2 3">DSM 3090</strain>
    </source>
</reference>
<evidence type="ECO:0000313" key="3">
    <source>
        <dbReference type="Proteomes" id="UP000183952"/>
    </source>
</evidence>
<proteinExistence type="predicted"/>
<keyword evidence="1" id="KW-1133">Transmembrane helix</keyword>
<accession>A0A1M6RCK6</accession>
<feature type="transmembrane region" description="Helical" evidence="1">
    <location>
        <begin position="7"/>
        <end position="33"/>
    </location>
</feature>
<evidence type="ECO:0000256" key="1">
    <source>
        <dbReference type="SAM" id="Phobius"/>
    </source>
</evidence>
<protein>
    <submittedName>
        <fullName evidence="2">Uncharacterized protein</fullName>
    </submittedName>
</protein>
<dbReference type="RefSeq" id="WP_072904178.1">
    <property type="nucleotide sequence ID" value="NZ_FRAD01000021.1"/>
</dbReference>
<keyword evidence="1" id="KW-0472">Membrane</keyword>
<organism evidence="2 3">
    <name type="scientific">Hathewaya proteolytica DSM 3090</name>
    <dbReference type="NCBI Taxonomy" id="1121331"/>
    <lineage>
        <taxon>Bacteria</taxon>
        <taxon>Bacillati</taxon>
        <taxon>Bacillota</taxon>
        <taxon>Clostridia</taxon>
        <taxon>Eubacteriales</taxon>
        <taxon>Clostridiaceae</taxon>
        <taxon>Hathewaya</taxon>
    </lineage>
</organism>
<keyword evidence="1" id="KW-0812">Transmembrane</keyword>
<name>A0A1M6RCK6_9CLOT</name>
<feature type="transmembrane region" description="Helical" evidence="1">
    <location>
        <begin position="80"/>
        <end position="98"/>
    </location>
</feature>